<dbReference type="Proteomes" id="UP000692954">
    <property type="component" value="Unassembled WGS sequence"/>
</dbReference>
<feature type="region of interest" description="Disordered" evidence="1">
    <location>
        <begin position="160"/>
        <end position="186"/>
    </location>
</feature>
<dbReference type="EMBL" id="CAJJDN010000064">
    <property type="protein sequence ID" value="CAD8095484.1"/>
    <property type="molecule type" value="Genomic_DNA"/>
</dbReference>
<organism evidence="2 3">
    <name type="scientific">Paramecium sonneborni</name>
    <dbReference type="NCBI Taxonomy" id="65129"/>
    <lineage>
        <taxon>Eukaryota</taxon>
        <taxon>Sar</taxon>
        <taxon>Alveolata</taxon>
        <taxon>Ciliophora</taxon>
        <taxon>Intramacronucleata</taxon>
        <taxon>Oligohymenophorea</taxon>
        <taxon>Peniculida</taxon>
        <taxon>Parameciidae</taxon>
        <taxon>Paramecium</taxon>
    </lineage>
</organism>
<gene>
    <name evidence="2" type="ORF">PSON_ATCC_30995.1.T0640203</name>
</gene>
<feature type="compositionally biased region" description="Low complexity" evidence="1">
    <location>
        <begin position="160"/>
        <end position="175"/>
    </location>
</feature>
<evidence type="ECO:0000313" key="3">
    <source>
        <dbReference type="Proteomes" id="UP000692954"/>
    </source>
</evidence>
<proteinExistence type="predicted"/>
<evidence type="ECO:0000256" key="1">
    <source>
        <dbReference type="SAM" id="MobiDB-lite"/>
    </source>
</evidence>
<dbReference type="AlphaFoldDB" id="A0A8S1P2B6"/>
<reference evidence="2" key="1">
    <citation type="submission" date="2021-01" db="EMBL/GenBank/DDBJ databases">
        <authorList>
            <consortium name="Genoscope - CEA"/>
            <person name="William W."/>
        </authorList>
    </citation>
    <scope>NUCLEOTIDE SEQUENCE</scope>
</reference>
<evidence type="ECO:0000313" key="2">
    <source>
        <dbReference type="EMBL" id="CAD8095484.1"/>
    </source>
</evidence>
<accession>A0A8S1P2B6</accession>
<protein>
    <submittedName>
        <fullName evidence="2">Uncharacterized protein</fullName>
    </submittedName>
</protein>
<keyword evidence="3" id="KW-1185">Reference proteome</keyword>
<sequence>MNYFKSLKNQCNTKQKAEKEEPSQLLILCMNCQEYIRFDLTNKHALVCTQVTKNIDHIDKTYSFLEENHFKLQKIRLSLMEKKNNILALRLIRIIELVTQISTVGKVEISCCQTYLTEINQLKYIPKSSLNLSLYIERIQVLIEQKIKILKDNLNIQDDQENQNQNSSESKLKNQITQESQSNKNSNKVYCMSADQPDIPSVTKEQLLDQINKKIQECNTLKMEQQHYNNLINQNFQNNKNPKWMNIDEAQVFFPRQHQKNAVIQQVPMKLNAKSEILTNISTNDFGFLEEQTRKCESNNQRLFYSKLLKLKLQSSKKSQAQQLSAVILWDEAQKQKLRQEDFDKFLKAAIDNPNKYINNQF</sequence>
<name>A0A8S1P2B6_9CILI</name>
<comment type="caution">
    <text evidence="2">The sequence shown here is derived from an EMBL/GenBank/DDBJ whole genome shotgun (WGS) entry which is preliminary data.</text>
</comment>
<feature type="compositionally biased region" description="Polar residues" evidence="1">
    <location>
        <begin position="176"/>
        <end position="186"/>
    </location>
</feature>